<evidence type="ECO:0000313" key="2">
    <source>
        <dbReference type="Proteomes" id="UP001500582"/>
    </source>
</evidence>
<accession>A0ABP8GK86</accession>
<dbReference type="Proteomes" id="UP001500582">
    <property type="component" value="Unassembled WGS sequence"/>
</dbReference>
<name>A0ABP8GK86_9SPHI</name>
<evidence type="ECO:0000313" key="1">
    <source>
        <dbReference type="EMBL" id="GAA4325915.1"/>
    </source>
</evidence>
<protein>
    <submittedName>
        <fullName evidence="1">Uncharacterized protein</fullName>
    </submittedName>
</protein>
<keyword evidence="2" id="KW-1185">Reference proteome</keyword>
<proteinExistence type="predicted"/>
<reference evidence="2" key="1">
    <citation type="journal article" date="2019" name="Int. J. Syst. Evol. Microbiol.">
        <title>The Global Catalogue of Microorganisms (GCM) 10K type strain sequencing project: providing services to taxonomists for standard genome sequencing and annotation.</title>
        <authorList>
            <consortium name="The Broad Institute Genomics Platform"/>
            <consortium name="The Broad Institute Genome Sequencing Center for Infectious Disease"/>
            <person name="Wu L."/>
            <person name="Ma J."/>
        </authorList>
    </citation>
    <scope>NUCLEOTIDE SEQUENCE [LARGE SCALE GENOMIC DNA]</scope>
    <source>
        <strain evidence="2">JCM 17705</strain>
    </source>
</reference>
<sequence>MMSPVHITIPQADGSDRYVVIEPVLEKQDPKGLTSAGGYKIYQNNFGDDTPFITAPVEFDTPSNELPDDMNPDYLGKLLFKMAVFSILKAGNLALSSRLTLLSLSRPIRIRIYPPNFN</sequence>
<organism evidence="1 2">
    <name type="scientific">Mucilaginibacter gynuensis</name>
    <dbReference type="NCBI Taxonomy" id="1302236"/>
    <lineage>
        <taxon>Bacteria</taxon>
        <taxon>Pseudomonadati</taxon>
        <taxon>Bacteroidota</taxon>
        <taxon>Sphingobacteriia</taxon>
        <taxon>Sphingobacteriales</taxon>
        <taxon>Sphingobacteriaceae</taxon>
        <taxon>Mucilaginibacter</taxon>
    </lineage>
</organism>
<dbReference type="EMBL" id="BAABFT010000007">
    <property type="protein sequence ID" value="GAA4325915.1"/>
    <property type="molecule type" value="Genomic_DNA"/>
</dbReference>
<dbReference type="RefSeq" id="WP_345211770.1">
    <property type="nucleotide sequence ID" value="NZ_BAABFT010000007.1"/>
</dbReference>
<gene>
    <name evidence="1" type="ORF">GCM10023149_28460</name>
</gene>
<comment type="caution">
    <text evidence="1">The sequence shown here is derived from an EMBL/GenBank/DDBJ whole genome shotgun (WGS) entry which is preliminary data.</text>
</comment>